<dbReference type="Proteomes" id="UP000541444">
    <property type="component" value="Unassembled WGS sequence"/>
</dbReference>
<evidence type="ECO:0000256" key="2">
    <source>
        <dbReference type="ARBA" id="ARBA00022801"/>
    </source>
</evidence>
<dbReference type="InterPro" id="IPR017853">
    <property type="entry name" value="GH"/>
</dbReference>
<dbReference type="InterPro" id="IPR000490">
    <property type="entry name" value="Glyco_hydro_17"/>
</dbReference>
<dbReference type="OrthoDB" id="941679at2759"/>
<dbReference type="EMBL" id="JACGCM010001428">
    <property type="protein sequence ID" value="KAF6155447.1"/>
    <property type="molecule type" value="Genomic_DNA"/>
</dbReference>
<reference evidence="6 7" key="1">
    <citation type="journal article" date="2020" name="IScience">
        <title>Genome Sequencing of the Endangered Kingdonia uniflora (Circaeasteraceae, Ranunculales) Reveals Potential Mechanisms of Evolutionary Specialization.</title>
        <authorList>
            <person name="Sun Y."/>
            <person name="Deng T."/>
            <person name="Zhang A."/>
            <person name="Moore M.J."/>
            <person name="Landis J.B."/>
            <person name="Lin N."/>
            <person name="Zhang H."/>
            <person name="Zhang X."/>
            <person name="Huang J."/>
            <person name="Zhang X."/>
            <person name="Sun H."/>
            <person name="Wang H."/>
        </authorList>
    </citation>
    <scope>NUCLEOTIDE SEQUENCE [LARGE SCALE GENOMIC DNA]</scope>
    <source>
        <strain evidence="6">TB1705</strain>
        <tissue evidence="6">Leaf</tissue>
    </source>
</reference>
<gene>
    <name evidence="6" type="ORF">GIB67_019973</name>
</gene>
<evidence type="ECO:0000256" key="5">
    <source>
        <dbReference type="SAM" id="SignalP"/>
    </source>
</evidence>
<comment type="caution">
    <text evidence="6">The sequence shown here is derived from an EMBL/GenBank/DDBJ whole genome shotgun (WGS) entry which is preliminary data.</text>
</comment>
<accession>A0A7J7MKR7</accession>
<organism evidence="6 7">
    <name type="scientific">Kingdonia uniflora</name>
    <dbReference type="NCBI Taxonomy" id="39325"/>
    <lineage>
        <taxon>Eukaryota</taxon>
        <taxon>Viridiplantae</taxon>
        <taxon>Streptophyta</taxon>
        <taxon>Embryophyta</taxon>
        <taxon>Tracheophyta</taxon>
        <taxon>Spermatophyta</taxon>
        <taxon>Magnoliopsida</taxon>
        <taxon>Ranunculales</taxon>
        <taxon>Circaeasteraceae</taxon>
        <taxon>Kingdonia</taxon>
    </lineage>
</organism>
<evidence type="ECO:0000313" key="6">
    <source>
        <dbReference type="EMBL" id="KAF6155447.1"/>
    </source>
</evidence>
<keyword evidence="3" id="KW-0326">Glycosidase</keyword>
<dbReference type="InterPro" id="IPR044965">
    <property type="entry name" value="Glyco_hydro_17_plant"/>
</dbReference>
<dbReference type="PANTHER" id="PTHR32227">
    <property type="entry name" value="GLUCAN ENDO-1,3-BETA-GLUCOSIDASE BG1-RELATED-RELATED"/>
    <property type="match status" value="1"/>
</dbReference>
<protein>
    <recommendedName>
        <fullName evidence="8">Glucan endo-1,3-beta-D-glucosidase</fullName>
    </recommendedName>
</protein>
<name>A0A7J7MKR7_9MAGN</name>
<dbReference type="Gene3D" id="3.20.20.80">
    <property type="entry name" value="Glycosidases"/>
    <property type="match status" value="1"/>
</dbReference>
<proteinExistence type="inferred from homology"/>
<keyword evidence="7" id="KW-1185">Reference proteome</keyword>
<keyword evidence="2" id="KW-0378">Hydrolase</keyword>
<dbReference type="SUPFAM" id="SSF51445">
    <property type="entry name" value="(Trans)glycosidases"/>
    <property type="match status" value="1"/>
</dbReference>
<dbReference type="AlphaFoldDB" id="A0A7J7MKR7"/>
<evidence type="ECO:0000256" key="3">
    <source>
        <dbReference type="ARBA" id="ARBA00023295"/>
    </source>
</evidence>
<sequence length="90" mass="9897">MRFQIHFLLFIIAIHQIVILELPSSVVGVCYGRVANKLIPPMDVVSLLISNGISKARIFDADPTTLKAFSNTGIELIIEVPNKVDVTHPS</sequence>
<evidence type="ECO:0000256" key="4">
    <source>
        <dbReference type="RuleBase" id="RU004335"/>
    </source>
</evidence>
<dbReference type="GO" id="GO:0004553">
    <property type="term" value="F:hydrolase activity, hydrolyzing O-glycosyl compounds"/>
    <property type="evidence" value="ECO:0007669"/>
    <property type="project" value="InterPro"/>
</dbReference>
<dbReference type="Pfam" id="PF00332">
    <property type="entry name" value="Glyco_hydro_17"/>
    <property type="match status" value="1"/>
</dbReference>
<dbReference type="GO" id="GO:0005975">
    <property type="term" value="P:carbohydrate metabolic process"/>
    <property type="evidence" value="ECO:0007669"/>
    <property type="project" value="InterPro"/>
</dbReference>
<evidence type="ECO:0000256" key="1">
    <source>
        <dbReference type="ARBA" id="ARBA00008773"/>
    </source>
</evidence>
<evidence type="ECO:0008006" key="8">
    <source>
        <dbReference type="Google" id="ProtNLM"/>
    </source>
</evidence>
<feature type="signal peptide" evidence="5">
    <location>
        <begin position="1"/>
        <end position="19"/>
    </location>
</feature>
<keyword evidence="5" id="KW-0732">Signal</keyword>
<comment type="similarity">
    <text evidence="1 4">Belongs to the glycosyl hydrolase 17 family.</text>
</comment>
<feature type="chain" id="PRO_5029477258" description="Glucan endo-1,3-beta-D-glucosidase" evidence="5">
    <location>
        <begin position="20"/>
        <end position="90"/>
    </location>
</feature>
<evidence type="ECO:0000313" key="7">
    <source>
        <dbReference type="Proteomes" id="UP000541444"/>
    </source>
</evidence>